<dbReference type="PANTHER" id="PTHR30476:SF0">
    <property type="entry name" value="UPF0234 PROTEIN YAJQ"/>
    <property type="match status" value="1"/>
</dbReference>
<evidence type="ECO:0000256" key="1">
    <source>
        <dbReference type="ARBA" id="ARBA00022741"/>
    </source>
</evidence>
<dbReference type="InterPro" id="IPR035570">
    <property type="entry name" value="UPF0234_N"/>
</dbReference>
<dbReference type="Proteomes" id="UP000886251">
    <property type="component" value="Unassembled WGS sequence"/>
</dbReference>
<comment type="function">
    <text evidence="3">Nucleotide-binding protein.</text>
</comment>
<dbReference type="HAMAP" id="MF_00632">
    <property type="entry name" value="UPF0234"/>
    <property type="match status" value="1"/>
</dbReference>
<comment type="similarity">
    <text evidence="2 3">Belongs to the YajQ family.</text>
</comment>
<dbReference type="GO" id="GO:0000166">
    <property type="term" value="F:nucleotide binding"/>
    <property type="evidence" value="ECO:0007669"/>
    <property type="project" value="UniProtKB-UniRule"/>
</dbReference>
<gene>
    <name evidence="4" type="ORF">ENI96_04940</name>
</gene>
<dbReference type="AlphaFoldDB" id="A0A831RLQ6"/>
<protein>
    <recommendedName>
        <fullName evidence="3">Nucleotide-binding protein ENI96_04940</fullName>
    </recommendedName>
</protein>
<reference evidence="4" key="1">
    <citation type="journal article" date="2020" name="mSystems">
        <title>Genome- and Community-Level Interaction Insights into Carbon Utilization and Element Cycling Functions of Hydrothermarchaeota in Hydrothermal Sediment.</title>
        <authorList>
            <person name="Zhou Z."/>
            <person name="Liu Y."/>
            <person name="Xu W."/>
            <person name="Pan J."/>
            <person name="Luo Z.H."/>
            <person name="Li M."/>
        </authorList>
    </citation>
    <scope>NUCLEOTIDE SEQUENCE [LARGE SCALE GENOMIC DNA]</scope>
    <source>
        <strain evidence="4">HyVt-443</strain>
    </source>
</reference>
<sequence length="160" mass="18151">MPSFDIVSEVDMQEVRNAVDQANREVGTRFDFKGVDAKFELGDGVVTLRAEQEFQLNQMMDILRQKLVKRKVDVGCLEIGEPEIGLNAARQQVVVRQGIDSDTAKRMVKAIKGTKLKVQAQIQGEQVRVTGKKRDDLQRVIAFLREADYGLPLQFINFRD</sequence>
<dbReference type="Gene3D" id="3.30.70.990">
    <property type="entry name" value="YajQ-like, domain 2"/>
    <property type="match status" value="1"/>
</dbReference>
<dbReference type="PANTHER" id="PTHR30476">
    <property type="entry name" value="UPF0234 PROTEIN YAJQ"/>
    <property type="match status" value="1"/>
</dbReference>
<name>A0A831RLQ6_9GAMM</name>
<dbReference type="InterPro" id="IPR036183">
    <property type="entry name" value="YajQ-like_sf"/>
</dbReference>
<proteinExistence type="inferred from homology"/>
<dbReference type="InterPro" id="IPR007551">
    <property type="entry name" value="YajQ/Smlt4090-like"/>
</dbReference>
<dbReference type="Gene3D" id="3.30.70.860">
    <property type="match status" value="1"/>
</dbReference>
<dbReference type="Pfam" id="PF04461">
    <property type="entry name" value="YajQ"/>
    <property type="match status" value="1"/>
</dbReference>
<dbReference type="GO" id="GO:0005829">
    <property type="term" value="C:cytosol"/>
    <property type="evidence" value="ECO:0007669"/>
    <property type="project" value="TreeGrafter"/>
</dbReference>
<dbReference type="NCBIfam" id="NF003819">
    <property type="entry name" value="PRK05412.1"/>
    <property type="match status" value="1"/>
</dbReference>
<evidence type="ECO:0000256" key="2">
    <source>
        <dbReference type="ARBA" id="ARBA00093450"/>
    </source>
</evidence>
<dbReference type="InterPro" id="IPR035571">
    <property type="entry name" value="UPF0234-like_C"/>
</dbReference>
<evidence type="ECO:0000313" key="4">
    <source>
        <dbReference type="EMBL" id="HEB95761.1"/>
    </source>
</evidence>
<keyword evidence="1 3" id="KW-0547">Nucleotide-binding</keyword>
<comment type="caution">
    <text evidence="4">The sequence shown here is derived from an EMBL/GenBank/DDBJ whole genome shotgun (WGS) entry which is preliminary data.</text>
</comment>
<accession>A0A831RLQ6</accession>
<evidence type="ECO:0000256" key="3">
    <source>
        <dbReference type="HAMAP-Rule" id="MF_00632"/>
    </source>
</evidence>
<organism evidence="4">
    <name type="scientific">Sedimenticola thiotaurini</name>
    <dbReference type="NCBI Taxonomy" id="1543721"/>
    <lineage>
        <taxon>Bacteria</taxon>
        <taxon>Pseudomonadati</taxon>
        <taxon>Pseudomonadota</taxon>
        <taxon>Gammaproteobacteria</taxon>
        <taxon>Chromatiales</taxon>
        <taxon>Sedimenticolaceae</taxon>
        <taxon>Sedimenticola</taxon>
    </lineage>
</organism>
<dbReference type="CDD" id="cd11740">
    <property type="entry name" value="YajQ_like"/>
    <property type="match status" value="1"/>
</dbReference>
<dbReference type="SUPFAM" id="SSF89963">
    <property type="entry name" value="YajQ-like"/>
    <property type="match status" value="2"/>
</dbReference>
<dbReference type="EMBL" id="DRKP01000056">
    <property type="protein sequence ID" value="HEB95761.1"/>
    <property type="molecule type" value="Genomic_DNA"/>
</dbReference>